<dbReference type="EMBL" id="FWWU01000008">
    <property type="protein sequence ID" value="SMB86096.1"/>
    <property type="molecule type" value="Genomic_DNA"/>
</dbReference>
<evidence type="ECO:0000313" key="1">
    <source>
        <dbReference type="EMBL" id="SMB86096.1"/>
    </source>
</evidence>
<reference evidence="1 2" key="1">
    <citation type="submission" date="2017-04" db="EMBL/GenBank/DDBJ databases">
        <authorList>
            <person name="Afonso C.L."/>
            <person name="Miller P.J."/>
            <person name="Scott M.A."/>
            <person name="Spackman E."/>
            <person name="Goraichik I."/>
            <person name="Dimitrov K.M."/>
            <person name="Suarez D.L."/>
            <person name="Swayne D.E."/>
        </authorList>
    </citation>
    <scope>NUCLEOTIDE SEQUENCE [LARGE SCALE GENOMIC DNA]</scope>
    <source>
        <strain evidence="1 2">KR-140</strain>
    </source>
</reference>
<accession>A0A1W1UYE4</accession>
<keyword evidence="2" id="KW-1185">Reference proteome</keyword>
<proteinExistence type="predicted"/>
<dbReference type="AlphaFoldDB" id="A0A1W1UYE4"/>
<dbReference type="Proteomes" id="UP000192582">
    <property type="component" value="Unassembled WGS sequence"/>
</dbReference>
<organism evidence="1 2">
    <name type="scientific">Deinococcus hopiensis KR-140</name>
    <dbReference type="NCBI Taxonomy" id="695939"/>
    <lineage>
        <taxon>Bacteria</taxon>
        <taxon>Thermotogati</taxon>
        <taxon>Deinococcota</taxon>
        <taxon>Deinococci</taxon>
        <taxon>Deinococcales</taxon>
        <taxon>Deinococcaceae</taxon>
        <taxon>Deinococcus</taxon>
    </lineage>
</organism>
<evidence type="ECO:0000313" key="2">
    <source>
        <dbReference type="Proteomes" id="UP000192582"/>
    </source>
</evidence>
<protein>
    <submittedName>
        <fullName evidence="1">Uncharacterized protein</fullName>
    </submittedName>
</protein>
<gene>
    <name evidence="1" type="ORF">SAMN00790413_03683</name>
</gene>
<sequence length="125" mass="13341">MIASLNEACKRLELEVAQVSPAVFDVPYEAYSPSAYLTDAGVAAQVKKLHVVRIQGLTVELLEGWRTAYPTAAAQKAHVLGESHERNGGRLPPRLAHFTPAAGVAGCGGHVAAWRLSRFLGVAPR</sequence>
<name>A0A1W1UYE4_9DEIO</name>